<dbReference type="PANTHER" id="PTHR39650:SF1">
    <property type="entry name" value="CDP-ARCHAEOL SYNTHASE"/>
    <property type="match status" value="1"/>
</dbReference>
<keyword evidence="1" id="KW-0812">Transmembrane</keyword>
<feature type="transmembrane region" description="Helical" evidence="1">
    <location>
        <begin position="124"/>
        <end position="146"/>
    </location>
</feature>
<dbReference type="GO" id="GO:0043338">
    <property type="term" value="F:CDP-2,3-bis-(O-geranylgeranyl)-sn-glycerol synthase activity"/>
    <property type="evidence" value="ECO:0007669"/>
    <property type="project" value="UniProtKB-EC"/>
</dbReference>
<name>A0A7C4JLT0_STAMA</name>
<evidence type="ECO:0000256" key="1">
    <source>
        <dbReference type="SAM" id="Phobius"/>
    </source>
</evidence>
<reference evidence="2" key="1">
    <citation type="journal article" date="2020" name="mSystems">
        <title>Genome- and Community-Level Interaction Insights into Carbon Utilization and Element Cycling Functions of Hydrothermarchaeota in Hydrothermal Sediment.</title>
        <authorList>
            <person name="Zhou Z."/>
            <person name="Liu Y."/>
            <person name="Xu W."/>
            <person name="Pan J."/>
            <person name="Luo Z.H."/>
            <person name="Li M."/>
        </authorList>
    </citation>
    <scope>NUCLEOTIDE SEQUENCE [LARGE SCALE GENOMIC DNA]</scope>
    <source>
        <strain evidence="2">SpSt-648</strain>
    </source>
</reference>
<dbReference type="PANTHER" id="PTHR39650">
    <property type="entry name" value="CDP-ARCHAEOL SYNTHASE"/>
    <property type="match status" value="1"/>
</dbReference>
<keyword evidence="1" id="KW-0472">Membrane</keyword>
<dbReference type="NCBIfam" id="NF003114">
    <property type="entry name" value="PRK04032.1"/>
    <property type="match status" value="1"/>
</dbReference>
<evidence type="ECO:0000313" key="2">
    <source>
        <dbReference type="EMBL" id="HGQ74256.1"/>
    </source>
</evidence>
<sequence length="152" mass="16441">MVANASPLLIKGSKPIDFSKRFIDGKPILGPHKTWEGLIIALYMGLSTSLAISIVLQDPLITAIGFGGSVFAVLGDLVGSFIKRRLGYKSGEPVPVLDQLDFAITSSIFYMLVDVSFIEKAVYIPIALVIIAILHVSTNIVAYMIGLKKTKF</sequence>
<accession>A0A7C4JLT0</accession>
<organism evidence="2">
    <name type="scientific">Staphylothermus marinus</name>
    <dbReference type="NCBI Taxonomy" id="2280"/>
    <lineage>
        <taxon>Archaea</taxon>
        <taxon>Thermoproteota</taxon>
        <taxon>Thermoprotei</taxon>
        <taxon>Desulfurococcales</taxon>
        <taxon>Desulfurococcaceae</taxon>
        <taxon>Staphylothermus</taxon>
    </lineage>
</organism>
<feature type="transmembrane region" description="Helical" evidence="1">
    <location>
        <begin position="35"/>
        <end position="54"/>
    </location>
</feature>
<protein>
    <submittedName>
        <fullName evidence="2">CDP-2,3-bis-(O-geranylgeranyl)-sn-glycerol synthase</fullName>
        <ecNumber evidence="2">2.7.7.67</ecNumber>
    </submittedName>
</protein>
<comment type="caution">
    <text evidence="2">The sequence shown here is derived from an EMBL/GenBank/DDBJ whole genome shotgun (WGS) entry which is preliminary data.</text>
</comment>
<dbReference type="EC" id="2.7.7.67" evidence="2"/>
<keyword evidence="1" id="KW-1133">Transmembrane helix</keyword>
<dbReference type="EMBL" id="DTBP01000029">
    <property type="protein sequence ID" value="HGQ74256.1"/>
    <property type="molecule type" value="Genomic_DNA"/>
</dbReference>
<keyword evidence="2" id="KW-0548">Nucleotidyltransferase</keyword>
<proteinExistence type="predicted"/>
<dbReference type="InterPro" id="IPR032690">
    <property type="entry name" value="CarS"/>
</dbReference>
<feature type="transmembrane region" description="Helical" evidence="1">
    <location>
        <begin position="60"/>
        <end position="79"/>
    </location>
</feature>
<keyword evidence="2" id="KW-0808">Transferase</keyword>
<dbReference type="Pfam" id="PF01864">
    <property type="entry name" value="CarS-like"/>
    <property type="match status" value="1"/>
</dbReference>
<dbReference type="AlphaFoldDB" id="A0A7C4JLT0"/>
<gene>
    <name evidence="2" type="ORF">ENU20_04175</name>
</gene>